<dbReference type="InterPro" id="IPR051489">
    <property type="entry name" value="ADAM_Metalloproteinase"/>
</dbReference>
<dbReference type="Gene3D" id="3.40.390.10">
    <property type="entry name" value="Collagenase (Catalytic Domain)"/>
    <property type="match status" value="1"/>
</dbReference>
<name>A0AA35TKM9_GEOBA</name>
<dbReference type="Proteomes" id="UP001174909">
    <property type="component" value="Unassembled WGS sequence"/>
</dbReference>
<dbReference type="GO" id="GO:0006509">
    <property type="term" value="P:membrane protein ectodomain proteolysis"/>
    <property type="evidence" value="ECO:0007669"/>
    <property type="project" value="TreeGrafter"/>
</dbReference>
<dbReference type="GO" id="GO:0004222">
    <property type="term" value="F:metalloendopeptidase activity"/>
    <property type="evidence" value="ECO:0007669"/>
    <property type="project" value="TreeGrafter"/>
</dbReference>
<evidence type="ECO:0000313" key="3">
    <source>
        <dbReference type="Proteomes" id="UP001174909"/>
    </source>
</evidence>
<dbReference type="EMBL" id="CASHTH010003831">
    <property type="protein sequence ID" value="CAI8050030.1"/>
    <property type="molecule type" value="Genomic_DNA"/>
</dbReference>
<dbReference type="GO" id="GO:0007219">
    <property type="term" value="P:Notch signaling pathway"/>
    <property type="evidence" value="ECO:0007669"/>
    <property type="project" value="TreeGrafter"/>
</dbReference>
<dbReference type="SUPFAM" id="SSF55486">
    <property type="entry name" value="Metalloproteases ('zincins'), catalytic domain"/>
    <property type="match status" value="1"/>
</dbReference>
<protein>
    <submittedName>
        <fullName evidence="2">Disintegrin and metalloproteinase domain-containing protein 17</fullName>
    </submittedName>
</protein>
<reference evidence="2" key="1">
    <citation type="submission" date="2023-03" db="EMBL/GenBank/DDBJ databases">
        <authorList>
            <person name="Steffen K."/>
            <person name="Cardenas P."/>
        </authorList>
    </citation>
    <scope>NUCLEOTIDE SEQUENCE</scope>
</reference>
<comment type="caution">
    <text evidence="2">The sequence shown here is derived from an EMBL/GenBank/DDBJ whole genome shotgun (WGS) entry which is preliminary data.</text>
</comment>
<keyword evidence="1" id="KW-1133">Transmembrane helix</keyword>
<evidence type="ECO:0000313" key="2">
    <source>
        <dbReference type="EMBL" id="CAI8050030.1"/>
    </source>
</evidence>
<dbReference type="PANTHER" id="PTHR45702:SF6">
    <property type="entry name" value="DISINTEGRIN AND METALLOPROTEINASE DOMAIN-CONTAINING PROTEIN 17"/>
    <property type="match status" value="1"/>
</dbReference>
<organism evidence="2 3">
    <name type="scientific">Geodia barretti</name>
    <name type="common">Barrett's horny sponge</name>
    <dbReference type="NCBI Taxonomy" id="519541"/>
    <lineage>
        <taxon>Eukaryota</taxon>
        <taxon>Metazoa</taxon>
        <taxon>Porifera</taxon>
        <taxon>Demospongiae</taxon>
        <taxon>Heteroscleromorpha</taxon>
        <taxon>Tetractinellida</taxon>
        <taxon>Astrophorina</taxon>
        <taxon>Geodiidae</taxon>
        <taxon>Geodia</taxon>
    </lineage>
</organism>
<dbReference type="AlphaFoldDB" id="A0AA35TKM9"/>
<keyword evidence="1" id="KW-0812">Transmembrane</keyword>
<evidence type="ECO:0000256" key="1">
    <source>
        <dbReference type="SAM" id="Phobius"/>
    </source>
</evidence>
<dbReference type="InterPro" id="IPR024079">
    <property type="entry name" value="MetalloPept_cat_dom_sf"/>
</dbReference>
<feature type="transmembrane region" description="Helical" evidence="1">
    <location>
        <begin position="554"/>
        <end position="580"/>
    </location>
</feature>
<sequence length="725" mass="80931">MSSGRRHPGNVMKKMEIEVIWTTTLLLLWLGHTLALEIPAHHSLHDALHHFEVLHVSQLSHHSPPHTSPPHNKDTIHLHFRTLDRDFNLILTPSLSTVHNSLHVTIVSKRGEERRPFPFTHFYNGYLLGSPDSHVIAHLQPQSGLLTASLHTPTEVYYVEPLSRHLPESHDSHMISKSLQHFCGNNDSTSPGKLTSPWKHPTSQTKSIAKDNHFLSTKLGWGEKQRLKRDLSGDVCTLHLVVTPSFHNQNSNDPDTTALFLLGLISDIDKNIFQVANFTSKRPRLGLFVTNIFSQADWSDVCLAHLFTAVRFDDERLGVAYVASRKRDNTGGICSPLVGDDVIGGQETANVGVSSFRNANNKPLLFAEARLVTAHEIERSQLEGRCGNYIVDEEGEECDAGALGLCLRSVFCMGEKVCPQDLTFELRYVDENSTCGQLGRCLPPQSTCDVDGDCITPSDPDVLVCYNFCEWHGLEECFCSGTEECKFCCSDPDAGNKMCTPFNDVSKPDRSSCIGGFCDHGVCVPASQDLIQRLFELFDNPSLNTFVEFMRENIVGTIIILSLLLWVPASFFLSVFDAYLWRKHKRVAREYEADLQDAEMEDEDDLFKYDNVFEEMEHSQPGILRPEAKIALMRMDSGASDDYFGGDDLGPLTPRVPVTASDPYSGFWEHRLSTITEESAGIFNPERDNIHLYSISRTLRGSGGEGASFLQRSSFDSESAAGTLV</sequence>
<proteinExistence type="predicted"/>
<accession>A0AA35TKM9</accession>
<dbReference type="GO" id="GO:0005886">
    <property type="term" value="C:plasma membrane"/>
    <property type="evidence" value="ECO:0007669"/>
    <property type="project" value="TreeGrafter"/>
</dbReference>
<dbReference type="PANTHER" id="PTHR45702">
    <property type="entry name" value="ADAM10/ADAM17 METALLOPEPTIDASE FAMILY MEMBER"/>
    <property type="match status" value="1"/>
</dbReference>
<gene>
    <name evidence="2" type="ORF">GBAR_LOCUS27522</name>
</gene>
<keyword evidence="1" id="KW-0472">Membrane</keyword>
<keyword evidence="3" id="KW-1185">Reference proteome</keyword>